<feature type="non-terminal residue" evidence="2">
    <location>
        <position position="154"/>
    </location>
</feature>
<dbReference type="AlphaFoldDB" id="X1HSR2"/>
<dbReference type="InterPro" id="IPR015330">
    <property type="entry name" value="DNA_primase/pol_bifunc_N"/>
</dbReference>
<reference evidence="2" key="1">
    <citation type="journal article" date="2014" name="Front. Microbiol.">
        <title>High frequency of phylogenetically diverse reductive dehalogenase-homologous genes in deep subseafloor sedimentary metagenomes.</title>
        <authorList>
            <person name="Kawai M."/>
            <person name="Futagami T."/>
            <person name="Toyoda A."/>
            <person name="Takaki Y."/>
            <person name="Nishi S."/>
            <person name="Hori S."/>
            <person name="Arai W."/>
            <person name="Tsubouchi T."/>
            <person name="Morono Y."/>
            <person name="Uchiyama I."/>
            <person name="Ito T."/>
            <person name="Fujiyama A."/>
            <person name="Inagaki F."/>
            <person name="Takami H."/>
        </authorList>
    </citation>
    <scope>NUCLEOTIDE SEQUENCE</scope>
    <source>
        <strain evidence="2">Expedition CK06-06</strain>
    </source>
</reference>
<protein>
    <recommendedName>
        <fullName evidence="1">DNA primase/polymerase bifunctional N-terminal domain-containing protein</fullName>
    </recommendedName>
</protein>
<comment type="caution">
    <text evidence="2">The sequence shown here is derived from an EMBL/GenBank/DDBJ whole genome shotgun (WGS) entry which is preliminary data.</text>
</comment>
<name>X1HSR2_9ZZZZ</name>
<dbReference type="Gene3D" id="3.30.720.160">
    <property type="entry name" value="Bifunctional DNA primase/polymerase, N-terminal"/>
    <property type="match status" value="1"/>
</dbReference>
<accession>X1HSR2</accession>
<dbReference type="SMART" id="SM00943">
    <property type="entry name" value="Prim-Pol"/>
    <property type="match status" value="1"/>
</dbReference>
<feature type="domain" description="DNA primase/polymerase bifunctional N-terminal" evidence="1">
    <location>
        <begin position="1"/>
        <end position="147"/>
    </location>
</feature>
<gene>
    <name evidence="2" type="ORF">S03H2_36996</name>
</gene>
<dbReference type="CDD" id="cd04859">
    <property type="entry name" value="Prim_Pol"/>
    <property type="match status" value="1"/>
</dbReference>
<organism evidence="2">
    <name type="scientific">marine sediment metagenome</name>
    <dbReference type="NCBI Taxonomy" id="412755"/>
    <lineage>
        <taxon>unclassified sequences</taxon>
        <taxon>metagenomes</taxon>
        <taxon>ecological metagenomes</taxon>
    </lineage>
</organism>
<dbReference type="Pfam" id="PF09250">
    <property type="entry name" value="Prim-Pol"/>
    <property type="match status" value="1"/>
</dbReference>
<dbReference type="EMBL" id="BARU01022739">
    <property type="protein sequence ID" value="GAH60090.1"/>
    <property type="molecule type" value="Genomic_DNA"/>
</dbReference>
<evidence type="ECO:0000313" key="2">
    <source>
        <dbReference type="EMBL" id="GAH60090.1"/>
    </source>
</evidence>
<sequence length="154" mass="16989">MGWSVIPVGEDKKPLVKWKPYQERLPTEDEVRRWFGERVAEEDYPLAGIALICGSVSGGVYALDVDPRNGGTLEGKSLPGGPHSRTLHDGGGHYFFSSDIRLAKRQGILPGVDFQGERSIVVLPPPTPGYTWLEEPAGELPELPTWVIKAHRHP</sequence>
<proteinExistence type="predicted"/>
<evidence type="ECO:0000259" key="1">
    <source>
        <dbReference type="SMART" id="SM00943"/>
    </source>
</evidence>
<dbReference type="SUPFAM" id="SSF56747">
    <property type="entry name" value="Prim-pol domain"/>
    <property type="match status" value="1"/>
</dbReference>